<dbReference type="EMBL" id="LMWU01000055">
    <property type="protein sequence ID" value="KUN58842.1"/>
    <property type="molecule type" value="Genomic_DNA"/>
</dbReference>
<dbReference type="AlphaFoldDB" id="A0A101RNE5"/>
<organism evidence="1 2">
    <name type="scientific">Streptomyces canus</name>
    <dbReference type="NCBI Taxonomy" id="58343"/>
    <lineage>
        <taxon>Bacteria</taxon>
        <taxon>Bacillati</taxon>
        <taxon>Actinomycetota</taxon>
        <taxon>Actinomycetes</taxon>
        <taxon>Kitasatosporales</taxon>
        <taxon>Streptomycetaceae</taxon>
        <taxon>Streptomyces</taxon>
        <taxon>Streptomyces aurantiacus group</taxon>
    </lineage>
</organism>
<protein>
    <submittedName>
        <fullName evidence="1">Uncharacterized protein</fullName>
    </submittedName>
</protein>
<comment type="caution">
    <text evidence="1">The sequence shown here is derived from an EMBL/GenBank/DDBJ whole genome shotgun (WGS) entry which is preliminary data.</text>
</comment>
<dbReference type="STRING" id="58343.AQJ46_41960"/>
<proteinExistence type="predicted"/>
<accession>A0A101RNE5</accession>
<dbReference type="RefSeq" id="WP_059210604.1">
    <property type="nucleotide sequence ID" value="NZ_KQ948674.1"/>
</dbReference>
<dbReference type="Proteomes" id="UP000053669">
    <property type="component" value="Unassembled WGS sequence"/>
</dbReference>
<sequence>MRHTPSGTATFFGAMGRGKPPLLSDADADDVIARLRHALHTIECRELGADAAKERFGQFADTNPGHVFVGVDPDDLLAQYPDHTELHRLLGAVRDRGSAVAVTLTAERA</sequence>
<gene>
    <name evidence="1" type="ORF">AQJ46_41960</name>
</gene>
<reference evidence="1 2" key="1">
    <citation type="submission" date="2015-10" db="EMBL/GenBank/DDBJ databases">
        <title>Draft genome sequence of Streptomyces canus DSM 40017, type strain for the species Streptomyces canus.</title>
        <authorList>
            <person name="Ruckert C."/>
            <person name="Winkler A."/>
            <person name="Kalinowski J."/>
            <person name="Kampfer P."/>
            <person name="Glaeser S."/>
        </authorList>
    </citation>
    <scope>NUCLEOTIDE SEQUENCE [LARGE SCALE GENOMIC DNA]</scope>
    <source>
        <strain evidence="1 2">DSM 40017</strain>
    </source>
</reference>
<evidence type="ECO:0000313" key="1">
    <source>
        <dbReference type="EMBL" id="KUN58842.1"/>
    </source>
</evidence>
<evidence type="ECO:0000313" key="2">
    <source>
        <dbReference type="Proteomes" id="UP000053669"/>
    </source>
</evidence>
<name>A0A101RNE5_9ACTN</name>